<evidence type="ECO:0000313" key="2">
    <source>
        <dbReference type="Proteomes" id="UP000033393"/>
    </source>
</evidence>
<proteinExistence type="predicted"/>
<comment type="caution">
    <text evidence="1">The sequence shown here is derived from an EMBL/GenBank/DDBJ whole genome shotgun (WGS) entry which is preliminary data.</text>
</comment>
<feature type="non-terminal residue" evidence="1">
    <location>
        <position position="1"/>
    </location>
</feature>
<dbReference type="SUPFAM" id="SSF53850">
    <property type="entry name" value="Periplasmic binding protein-like II"/>
    <property type="match status" value="1"/>
</dbReference>
<gene>
    <name evidence="1" type="ORF">UK23_43240</name>
</gene>
<organism evidence="1 2">
    <name type="scientific">Lentzea aerocolonigenes</name>
    <name type="common">Lechevalieria aerocolonigenes</name>
    <name type="synonym">Saccharothrix aerocolonigenes</name>
    <dbReference type="NCBI Taxonomy" id="68170"/>
    <lineage>
        <taxon>Bacteria</taxon>
        <taxon>Bacillati</taxon>
        <taxon>Actinomycetota</taxon>
        <taxon>Actinomycetes</taxon>
        <taxon>Pseudonocardiales</taxon>
        <taxon>Pseudonocardiaceae</taxon>
        <taxon>Lentzea</taxon>
    </lineage>
</organism>
<dbReference type="AlphaFoldDB" id="A0A0F0GD09"/>
<accession>A0A0F0GD09</accession>
<dbReference type="EMBL" id="JYJG01000451">
    <property type="protein sequence ID" value="KJK34844.1"/>
    <property type="molecule type" value="Genomic_DNA"/>
</dbReference>
<keyword evidence="2" id="KW-1185">Reference proteome</keyword>
<dbReference type="Proteomes" id="UP000033393">
    <property type="component" value="Unassembled WGS sequence"/>
</dbReference>
<dbReference type="PATRIC" id="fig|68170.10.peg.1859"/>
<dbReference type="Gene3D" id="3.40.190.10">
    <property type="entry name" value="Periplasmic binding protein-like II"/>
    <property type="match status" value="2"/>
</dbReference>
<protein>
    <submittedName>
        <fullName evidence="1">Sugar ABC transporter substrate-binding protein</fullName>
    </submittedName>
</protein>
<evidence type="ECO:0000313" key="1">
    <source>
        <dbReference type="EMBL" id="KJK34844.1"/>
    </source>
</evidence>
<reference evidence="1 2" key="1">
    <citation type="submission" date="2015-02" db="EMBL/GenBank/DDBJ databases">
        <authorList>
            <person name="Ju K.-S."/>
            <person name="Doroghazi J.R."/>
            <person name="Metcalf W."/>
        </authorList>
    </citation>
    <scope>NUCLEOTIDE SEQUENCE [LARGE SCALE GENOMIC DNA]</scope>
    <source>
        <strain evidence="1 2">NRRL B-16140</strain>
    </source>
</reference>
<sequence length="163" mass="16680">LTTSAPDTKGKWRMAPIPQWTAGSAVTGNWGGSATGVTAKAAKSGKAEAATKFATWLNTDPKAIASLVKEAGVYPAATAAQSSGALTTPEFFANQPDFYQLAADIAKGTAAAGWGPDVNVAYSTFKDAFGKAAMEKSPFPAALTAVQQATVADMKKNGFKTEG</sequence>
<name>A0A0F0GD09_LENAE</name>